<dbReference type="Gene3D" id="1.25.40.20">
    <property type="entry name" value="Ankyrin repeat-containing domain"/>
    <property type="match status" value="1"/>
</dbReference>
<keyword evidence="1" id="KW-0040">ANK repeat</keyword>
<reference evidence="3 4" key="1">
    <citation type="submission" date="2019-01" db="EMBL/GenBank/DDBJ databases">
        <authorList>
            <person name="Sayadi A."/>
        </authorList>
    </citation>
    <scope>NUCLEOTIDE SEQUENCE [LARGE SCALE GENOMIC DNA]</scope>
</reference>
<evidence type="ECO:0000256" key="2">
    <source>
        <dbReference type="SAM" id="MobiDB-lite"/>
    </source>
</evidence>
<feature type="compositionally biased region" description="Polar residues" evidence="2">
    <location>
        <begin position="131"/>
        <end position="140"/>
    </location>
</feature>
<evidence type="ECO:0000313" key="3">
    <source>
        <dbReference type="EMBL" id="VEN40551.1"/>
    </source>
</evidence>
<dbReference type="Proteomes" id="UP000410492">
    <property type="component" value="Unassembled WGS sequence"/>
</dbReference>
<dbReference type="InterPro" id="IPR002110">
    <property type="entry name" value="Ankyrin_rpt"/>
</dbReference>
<organism evidence="3 4">
    <name type="scientific">Callosobruchus maculatus</name>
    <name type="common">Southern cowpea weevil</name>
    <name type="synonym">Pulse bruchid</name>
    <dbReference type="NCBI Taxonomy" id="64391"/>
    <lineage>
        <taxon>Eukaryota</taxon>
        <taxon>Metazoa</taxon>
        <taxon>Ecdysozoa</taxon>
        <taxon>Arthropoda</taxon>
        <taxon>Hexapoda</taxon>
        <taxon>Insecta</taxon>
        <taxon>Pterygota</taxon>
        <taxon>Neoptera</taxon>
        <taxon>Endopterygota</taxon>
        <taxon>Coleoptera</taxon>
        <taxon>Polyphaga</taxon>
        <taxon>Cucujiformia</taxon>
        <taxon>Chrysomeloidea</taxon>
        <taxon>Chrysomelidae</taxon>
        <taxon>Bruchinae</taxon>
        <taxon>Bruchini</taxon>
        <taxon>Callosobruchus</taxon>
    </lineage>
</organism>
<protein>
    <submittedName>
        <fullName evidence="3">Uncharacterized protein</fullName>
    </submittedName>
</protein>
<dbReference type="InterPro" id="IPR036770">
    <property type="entry name" value="Ankyrin_rpt-contain_sf"/>
</dbReference>
<dbReference type="EMBL" id="CAACVG010006550">
    <property type="protein sequence ID" value="VEN40551.1"/>
    <property type="molecule type" value="Genomic_DNA"/>
</dbReference>
<evidence type="ECO:0000313" key="4">
    <source>
        <dbReference type="Proteomes" id="UP000410492"/>
    </source>
</evidence>
<dbReference type="SUPFAM" id="SSF48403">
    <property type="entry name" value="Ankyrin repeat"/>
    <property type="match status" value="1"/>
</dbReference>
<evidence type="ECO:0000256" key="1">
    <source>
        <dbReference type="PROSITE-ProRule" id="PRU00023"/>
    </source>
</evidence>
<feature type="region of interest" description="Disordered" evidence="2">
    <location>
        <begin position="119"/>
        <end position="182"/>
    </location>
</feature>
<accession>A0A653BZ90</accession>
<keyword evidence="4" id="KW-1185">Reference proteome</keyword>
<dbReference type="Pfam" id="PF13637">
    <property type="entry name" value="Ank_4"/>
    <property type="match status" value="1"/>
</dbReference>
<name>A0A653BZ90_CALMS</name>
<feature type="non-terminal residue" evidence="3">
    <location>
        <position position="1"/>
    </location>
</feature>
<dbReference type="PROSITE" id="PS50088">
    <property type="entry name" value="ANK_REPEAT"/>
    <property type="match status" value="1"/>
</dbReference>
<dbReference type="AlphaFoldDB" id="A0A653BZ90"/>
<dbReference type="OrthoDB" id="5406014at2759"/>
<feature type="repeat" description="ANK" evidence="1">
    <location>
        <begin position="36"/>
        <end position="68"/>
    </location>
</feature>
<gene>
    <name evidence="3" type="ORF">CALMAC_LOCUS4682</name>
</gene>
<proteinExistence type="predicted"/>
<sequence>FCPQTVVSYVASNGSIELLEQLLELPGVDPNKPDNEGNTPLHFAAQAGIKSRLRKVFRTSSGPDSQSDALSSARLVTQLTSAALCASSPVLPSGGSVPPVVKSLIRPLTVPRLQITLVNNNGECPAPSVDSGRSTESGRSVDSGKSVDSGRGVESGRGFDSVAEQKEELPPGVRPARTKKKK</sequence>